<evidence type="ECO:0000313" key="2">
    <source>
        <dbReference type="EMBL" id="KPJ50791.1"/>
    </source>
</evidence>
<dbReference type="Pfam" id="PF00404">
    <property type="entry name" value="Dockerin_1"/>
    <property type="match status" value="1"/>
</dbReference>
<comment type="caution">
    <text evidence="2">The sequence shown here is derived from an EMBL/GenBank/DDBJ whole genome shotgun (WGS) entry which is preliminary data.</text>
</comment>
<protein>
    <recommendedName>
        <fullName evidence="1">Dockerin domain-containing protein</fullName>
    </recommendedName>
</protein>
<dbReference type="CDD" id="cd14256">
    <property type="entry name" value="Dockerin_I"/>
    <property type="match status" value="1"/>
</dbReference>
<dbReference type="SUPFAM" id="SSF63446">
    <property type="entry name" value="Type I dockerin domain"/>
    <property type="match status" value="1"/>
</dbReference>
<reference evidence="2 3" key="1">
    <citation type="journal article" date="2015" name="Microbiome">
        <title>Genomic resolution of linkages in carbon, nitrogen, and sulfur cycling among widespread estuary sediment bacteria.</title>
        <authorList>
            <person name="Baker B.J."/>
            <person name="Lazar C.S."/>
            <person name="Teske A.P."/>
            <person name="Dick G.J."/>
        </authorList>
    </citation>
    <scope>NUCLEOTIDE SEQUENCE [LARGE SCALE GENOMIC DNA]</scope>
    <source>
        <strain evidence="2">DG_26</strain>
    </source>
</reference>
<dbReference type="InterPro" id="IPR016134">
    <property type="entry name" value="Dockerin_dom"/>
</dbReference>
<dbReference type="EMBL" id="LIZT01000012">
    <property type="protein sequence ID" value="KPJ50791.1"/>
    <property type="molecule type" value="Genomic_DNA"/>
</dbReference>
<sequence length="923" mass="101083">MWRRSLVQALLVTVVSLAVGASQHHGKEHYAIEDIELLRWVDPLGREPMTYEEYAAMREETEEFRIDRAYDSGTRKSDSSLVAIIVHNALYPSIHSSLLQYVSDIEADGYSVSLYTTSGGAPVDLRTFLQGLPPDSLVGSLLVGDLPVAWYEMDEWEHEEFPIDLYYMDLDGTWGDGDSDGIFDAHGGSLEPDIWIGRLTASPCTLGGADEVSLLQSYFQRNHQYRAGATTLPKRALLYIDDDWAGSDEEWSQNLGLAYWERTVVADSEITMATDYSMRLDDGYELIQVCAHSSPWVHAFKYASGADWDHFNNFEILQRDPQAFFYNLFACSNARYVEVDYMGGWYVFNPAYGLAALGSTKTGSMLYFDEFYGPLRENKTLGEAFKEWFAKVGEQSRPWFYGMTLLGDPLLDLGREIAVASCTVDDDMVGESSGDGSETVDPGETIELHITLRNRGREILPSVAAVLTTTDPFVTVVDGNEEYGDIYPDSSAASLDDFDFSVLSSCPRGHHISFTLSVSAANGCSWIDGLALVVEEPVVCFFAHTVVDTATGNGDMNADPGETVDMDIILANTGLGSIGSGVSGKVASVSAELSTADPQVTIHVGTAQFGTILPGDTVRSTTPFSLTVDGACPAYHLVQFSMEITAGGWYTTADSFSLAIGENWAFYDNMEQGASGWSHDFITPGYLDEWHLTSQRNHTLGGGSSWKCGDDGPDPYSNYLDAGLVTPEIAVGEASVLSFWHWIDAETASDNVAWDGAIVEVNDGSGWQQIEPREGYPYTIIGGAEGPFPEGTPCFSGTYGWSDTEFDLSGYSGQVRFRFRFGSDMGVAKEGWYIDDITIWGFFFDCGDVNGDGRVTVADATYLVGFIYRGGSTPCGDGDVNNDGRFTIADALYIVTYVYRGGPAPCEPPSRALRSASRERDAW</sequence>
<dbReference type="Gene3D" id="2.60.120.260">
    <property type="entry name" value="Galactose-binding domain-like"/>
    <property type="match status" value="1"/>
</dbReference>
<dbReference type="GO" id="GO:0008234">
    <property type="term" value="F:cysteine-type peptidase activity"/>
    <property type="evidence" value="ECO:0007669"/>
    <property type="project" value="InterPro"/>
</dbReference>
<evidence type="ECO:0000313" key="3">
    <source>
        <dbReference type="Proteomes" id="UP000051124"/>
    </source>
</evidence>
<dbReference type="GO" id="GO:0000272">
    <property type="term" value="P:polysaccharide catabolic process"/>
    <property type="evidence" value="ECO:0007669"/>
    <property type="project" value="InterPro"/>
</dbReference>
<dbReference type="PROSITE" id="PS51766">
    <property type="entry name" value="DOCKERIN"/>
    <property type="match status" value="1"/>
</dbReference>
<name>A0A0S7WKU8_UNCT6</name>
<dbReference type="Gene3D" id="3.40.50.1460">
    <property type="match status" value="1"/>
</dbReference>
<dbReference type="Proteomes" id="UP000051124">
    <property type="component" value="Unassembled WGS sequence"/>
</dbReference>
<dbReference type="GO" id="GO:0006508">
    <property type="term" value="P:proteolysis"/>
    <property type="evidence" value="ECO:0007669"/>
    <property type="project" value="InterPro"/>
</dbReference>
<gene>
    <name evidence="2" type="ORF">AMJ40_01765</name>
</gene>
<proteinExistence type="predicted"/>
<dbReference type="InterPro" id="IPR029030">
    <property type="entry name" value="Caspase-like_dom_sf"/>
</dbReference>
<dbReference type="Pfam" id="PF01364">
    <property type="entry name" value="Peptidase_C25"/>
    <property type="match status" value="1"/>
</dbReference>
<dbReference type="InterPro" id="IPR001769">
    <property type="entry name" value="Gingipain"/>
</dbReference>
<accession>A0A0S7WKU8</accession>
<dbReference type="InterPro" id="IPR036439">
    <property type="entry name" value="Dockerin_dom_sf"/>
</dbReference>
<dbReference type="Gene3D" id="1.10.1330.10">
    <property type="entry name" value="Dockerin domain"/>
    <property type="match status" value="1"/>
</dbReference>
<dbReference type="InterPro" id="IPR002105">
    <property type="entry name" value="Dockerin_1_rpt"/>
</dbReference>
<dbReference type="AlphaFoldDB" id="A0A0S7WKU8"/>
<dbReference type="GO" id="GO:0004553">
    <property type="term" value="F:hydrolase activity, hydrolyzing O-glycosyl compounds"/>
    <property type="evidence" value="ECO:0007669"/>
    <property type="project" value="InterPro"/>
</dbReference>
<dbReference type="SUPFAM" id="SSF52129">
    <property type="entry name" value="Caspase-like"/>
    <property type="match status" value="1"/>
</dbReference>
<feature type="domain" description="Dockerin" evidence="1">
    <location>
        <begin position="842"/>
        <end position="904"/>
    </location>
</feature>
<organism evidence="2 3">
    <name type="scientific">candidate division TA06 bacterium DG_26</name>
    <dbReference type="NCBI Taxonomy" id="1703771"/>
    <lineage>
        <taxon>Bacteria</taxon>
        <taxon>Bacteria division TA06</taxon>
    </lineage>
</organism>
<evidence type="ECO:0000259" key="1">
    <source>
        <dbReference type="PROSITE" id="PS51766"/>
    </source>
</evidence>